<keyword evidence="4" id="KW-1185">Reference proteome</keyword>
<dbReference type="EMBL" id="JACHDN010000001">
    <property type="protein sequence ID" value="MBB5473602.1"/>
    <property type="molecule type" value="Genomic_DNA"/>
</dbReference>
<keyword evidence="2" id="KW-0328">Glycosyltransferase</keyword>
<dbReference type="CDD" id="cd06223">
    <property type="entry name" value="PRTases_typeI"/>
    <property type="match status" value="1"/>
</dbReference>
<sequence>MPGREPFSDRAQAGAALADRLAARAEDPAAVVLALPRGGVPVAAPVAARLHAPLDVLVVRKLGVPVQPELAMGALAGIAGDVVTVLHERVLRAARIPQSVLESVRAAELAELHRRERAYRRDLPALEVAGRTAVVVDDGAATGSTVRAAIAALRRRGVARVVVALPVCPPDTAAALAREADELVCLRVPARFEAVGLEYASFAPPSDAEVRRLLLSSRAP</sequence>
<dbReference type="Gene3D" id="3.30.1310.20">
    <property type="entry name" value="PRTase-like"/>
    <property type="match status" value="1"/>
</dbReference>
<reference evidence="2 4" key="1">
    <citation type="submission" date="2019-07" db="EMBL/GenBank/DDBJ databases">
        <title>Whole genome shotgun sequence of Cellulomonas hominis NBRC 16055.</title>
        <authorList>
            <person name="Hosoyama A."/>
            <person name="Uohara A."/>
            <person name="Ohji S."/>
            <person name="Ichikawa N."/>
        </authorList>
    </citation>
    <scope>NUCLEOTIDE SEQUENCE [LARGE SCALE GENOMIC DNA]</scope>
    <source>
        <strain evidence="2 4">NBRC 16055</strain>
    </source>
</reference>
<dbReference type="Proteomes" id="UP000321723">
    <property type="component" value="Unassembled WGS sequence"/>
</dbReference>
<proteinExistence type="predicted"/>
<dbReference type="Pfam" id="PF00156">
    <property type="entry name" value="Pribosyltran"/>
    <property type="match status" value="1"/>
</dbReference>
<dbReference type="Proteomes" id="UP000564629">
    <property type="component" value="Unassembled WGS sequence"/>
</dbReference>
<feature type="domain" description="Phosphoribosyltransferase" evidence="1">
    <location>
        <begin position="23"/>
        <end position="172"/>
    </location>
</feature>
<keyword evidence="2" id="KW-0808">Transferase</keyword>
<evidence type="ECO:0000313" key="4">
    <source>
        <dbReference type="Proteomes" id="UP000321723"/>
    </source>
</evidence>
<comment type="caution">
    <text evidence="2">The sequence shown here is derived from an EMBL/GenBank/DDBJ whole genome shotgun (WGS) entry which is preliminary data.</text>
</comment>
<organism evidence="2 4">
    <name type="scientific">Cellulomonas hominis</name>
    <dbReference type="NCBI Taxonomy" id="156981"/>
    <lineage>
        <taxon>Bacteria</taxon>
        <taxon>Bacillati</taxon>
        <taxon>Actinomycetota</taxon>
        <taxon>Actinomycetes</taxon>
        <taxon>Micrococcales</taxon>
        <taxon>Cellulomonadaceae</taxon>
        <taxon>Cellulomonas</taxon>
    </lineage>
</organism>
<dbReference type="EMBL" id="BJVQ01000009">
    <property type="protein sequence ID" value="GEL45933.1"/>
    <property type="molecule type" value="Genomic_DNA"/>
</dbReference>
<evidence type="ECO:0000313" key="5">
    <source>
        <dbReference type="Proteomes" id="UP000564629"/>
    </source>
</evidence>
<dbReference type="GO" id="GO:0016757">
    <property type="term" value="F:glycosyltransferase activity"/>
    <property type="evidence" value="ECO:0007669"/>
    <property type="project" value="UniProtKB-KW"/>
</dbReference>
<dbReference type="Gene3D" id="3.40.50.2020">
    <property type="match status" value="1"/>
</dbReference>
<evidence type="ECO:0000259" key="1">
    <source>
        <dbReference type="Pfam" id="PF00156"/>
    </source>
</evidence>
<name>A0A511F9N1_9CELL</name>
<protein>
    <submittedName>
        <fullName evidence="2">Phosphoribosyltransferase</fullName>
    </submittedName>
    <submittedName>
        <fullName evidence="3">Putative phosphoribosyl transferase</fullName>
    </submittedName>
</protein>
<accession>A0A511F9N1</accession>
<dbReference type="AlphaFoldDB" id="A0A511F9N1"/>
<evidence type="ECO:0000313" key="2">
    <source>
        <dbReference type="EMBL" id="GEL45933.1"/>
    </source>
</evidence>
<reference evidence="3 5" key="2">
    <citation type="submission" date="2020-08" db="EMBL/GenBank/DDBJ databases">
        <title>Sequencing the genomes of 1000 actinobacteria strains.</title>
        <authorList>
            <person name="Klenk H.-P."/>
        </authorList>
    </citation>
    <scope>NUCLEOTIDE SEQUENCE [LARGE SCALE GENOMIC DNA]</scope>
    <source>
        <strain evidence="3 5">DSM 9581</strain>
    </source>
</reference>
<dbReference type="InterPro" id="IPR000836">
    <property type="entry name" value="PRTase_dom"/>
</dbReference>
<dbReference type="SUPFAM" id="SSF53271">
    <property type="entry name" value="PRTase-like"/>
    <property type="match status" value="1"/>
</dbReference>
<gene>
    <name evidence="2" type="ORF">CHO01_10490</name>
    <name evidence="3" type="ORF">HNR08_002338</name>
</gene>
<dbReference type="OrthoDB" id="9810066at2"/>
<dbReference type="RefSeq" id="WP_146834659.1">
    <property type="nucleotide sequence ID" value="NZ_BJVQ01000009.1"/>
</dbReference>
<evidence type="ECO:0000313" key="3">
    <source>
        <dbReference type="EMBL" id="MBB5473602.1"/>
    </source>
</evidence>
<dbReference type="InterPro" id="IPR029057">
    <property type="entry name" value="PRTase-like"/>
</dbReference>